<proteinExistence type="predicted"/>
<protein>
    <submittedName>
        <fullName evidence="3">Extensin family protein</fullName>
    </submittedName>
</protein>
<gene>
    <name evidence="3" type="ORF">V3328_10410</name>
</gene>
<evidence type="ECO:0000259" key="2">
    <source>
        <dbReference type="Pfam" id="PF06904"/>
    </source>
</evidence>
<sequence>MGSTTVRLERLWIAVLLGAGGLVAAADMSGARESVPVPRERPQQVEAPLPIGKPAVDSVQPSEQSPQDAAEAVPLPPDRPRSEAVVVEVAANEPAGAPPLPADKPERAPGGVEAPLPEARPEGVATPNSEQGPADAGTPLPQQKPEQAAAPVPEQKPAEAAAPLPEDRPDEAGPPLPEEKPENETAEGEPGASEVRADEAAGEETGPKAPLFAEDAMSPACAAIEEGRVSGRPLKPIEDPAGCVVPAVYAVSSVGTDRAITLAPEAELNCAMVDRLDAFVEEVIEPAAREILGSDLTGLGIAGSYVCRTRNGVADAEPSEHGKANAIDLSSFMLADGRVITVSADWGSVPAADAAVASGTETDPTSDAGHEGPSDEEMAEADASEDGSDAPAEPDSIPKTEGFNKEETAAARFLREIHGKACGPFTTVIGPEGDEYHRDHFHIDLQPRGANGRTTYCQ</sequence>
<feature type="domain" description="Extensin-like C-terminal" evidence="2">
    <location>
        <begin position="224"/>
        <end position="350"/>
    </location>
</feature>
<organism evidence="3 4">
    <name type="scientific">Microbaculum marinum</name>
    <dbReference type="NCBI Taxonomy" id="1764581"/>
    <lineage>
        <taxon>Bacteria</taxon>
        <taxon>Pseudomonadati</taxon>
        <taxon>Pseudomonadota</taxon>
        <taxon>Alphaproteobacteria</taxon>
        <taxon>Hyphomicrobiales</taxon>
        <taxon>Tepidamorphaceae</taxon>
        <taxon>Microbaculum</taxon>
    </lineage>
</organism>
<evidence type="ECO:0000313" key="4">
    <source>
        <dbReference type="Proteomes" id="UP001378188"/>
    </source>
</evidence>
<keyword evidence="4" id="KW-1185">Reference proteome</keyword>
<feature type="domain" description="Extensin-like C-terminal" evidence="2">
    <location>
        <begin position="407"/>
        <end position="458"/>
    </location>
</feature>
<dbReference type="EMBL" id="JAZHOF010000004">
    <property type="protein sequence ID" value="MEJ8571886.1"/>
    <property type="molecule type" value="Genomic_DNA"/>
</dbReference>
<evidence type="ECO:0000256" key="1">
    <source>
        <dbReference type="SAM" id="MobiDB-lite"/>
    </source>
</evidence>
<feature type="compositionally biased region" description="Acidic residues" evidence="1">
    <location>
        <begin position="374"/>
        <end position="388"/>
    </location>
</feature>
<reference evidence="3 4" key="1">
    <citation type="submission" date="2024-02" db="EMBL/GenBank/DDBJ databases">
        <title>Genome analysis and characterization of Microbaculum marinisediminis sp. nov., isolated from marine sediment.</title>
        <authorList>
            <person name="Du Z.-J."/>
            <person name="Ye Y.-Q."/>
            <person name="Zhang Z.-R."/>
            <person name="Yuan S.-M."/>
            <person name="Zhang X.-Y."/>
        </authorList>
    </citation>
    <scope>NUCLEOTIDE SEQUENCE [LARGE SCALE GENOMIC DNA]</scope>
    <source>
        <strain evidence="3 4">SDUM1044001</strain>
    </source>
</reference>
<dbReference type="AlphaFoldDB" id="A0AAW9RWC3"/>
<name>A0AAW9RWC3_9HYPH</name>
<feature type="compositionally biased region" description="Low complexity" evidence="1">
    <location>
        <begin position="83"/>
        <end position="95"/>
    </location>
</feature>
<dbReference type="RefSeq" id="WP_340329587.1">
    <property type="nucleotide sequence ID" value="NZ_JAZHOF010000004.1"/>
</dbReference>
<feature type="region of interest" description="Disordered" evidence="1">
    <location>
        <begin position="33"/>
        <end position="212"/>
    </location>
</feature>
<dbReference type="InterPro" id="IPR009683">
    <property type="entry name" value="Extensin-like_C"/>
</dbReference>
<feature type="region of interest" description="Disordered" evidence="1">
    <location>
        <begin position="353"/>
        <end position="402"/>
    </location>
</feature>
<dbReference type="Proteomes" id="UP001378188">
    <property type="component" value="Unassembled WGS sequence"/>
</dbReference>
<evidence type="ECO:0000313" key="3">
    <source>
        <dbReference type="EMBL" id="MEJ8571886.1"/>
    </source>
</evidence>
<feature type="compositionally biased region" description="Basic and acidic residues" evidence="1">
    <location>
        <begin position="165"/>
        <end position="183"/>
    </location>
</feature>
<accession>A0AAW9RWC3</accession>
<dbReference type="Pfam" id="PF06904">
    <property type="entry name" value="Extensin-like_C"/>
    <property type="match status" value="2"/>
</dbReference>
<comment type="caution">
    <text evidence="3">The sequence shown here is derived from an EMBL/GenBank/DDBJ whole genome shotgun (WGS) entry which is preliminary data.</text>
</comment>